<proteinExistence type="predicted"/>
<dbReference type="RefSeq" id="WP_124580064.1">
    <property type="nucleotide sequence ID" value="NZ_QTQV01000009.1"/>
</dbReference>
<name>A0A3N8R9E7_9BURK</name>
<dbReference type="NCBIfam" id="TIGR03292">
    <property type="entry name" value="PhnH_redo"/>
    <property type="match status" value="1"/>
</dbReference>
<dbReference type="EMBL" id="QTQV01000009">
    <property type="protein sequence ID" value="RQT14963.1"/>
    <property type="molecule type" value="Genomic_DNA"/>
</dbReference>
<sequence>MSEPIQESHVLARGFGDPVHDAQSCFRILLDALSRPGTQHTFQVELDVEARRRWPAAALASLLTLCDHSTPIWFQKPDASLEDTIGFHANAVATNDVKQASFAYVTDGTDMPAPDSYASGIPTEPENSCTVFIRVDAFAGGRRLNMTGPGIEHSVQIAPVGVDEAFWQLRADSPVQAPLGIDCYLVCGETIVGIPRTTRVELI</sequence>
<reference evidence="1 2" key="1">
    <citation type="submission" date="2018-08" db="EMBL/GenBank/DDBJ databases">
        <title>Comparative analysis of Burkholderia isolates from Puerto Rico.</title>
        <authorList>
            <person name="Hall C."/>
            <person name="Sahl J."/>
            <person name="Wagner D."/>
        </authorList>
    </citation>
    <scope>NUCLEOTIDE SEQUENCE [LARGE SCALE GENOMIC DNA]</scope>
    <source>
        <strain evidence="1 2">Bp9025</strain>
    </source>
</reference>
<evidence type="ECO:0000313" key="2">
    <source>
        <dbReference type="Proteomes" id="UP000277921"/>
    </source>
</evidence>
<dbReference type="Pfam" id="PF05845">
    <property type="entry name" value="PhnH"/>
    <property type="match status" value="1"/>
</dbReference>
<gene>
    <name evidence="1" type="primary">phnH</name>
    <name evidence="1" type="ORF">DF051_17605</name>
</gene>
<dbReference type="GO" id="GO:0019634">
    <property type="term" value="P:organic phosphonate metabolic process"/>
    <property type="evidence" value="ECO:0007669"/>
    <property type="project" value="InterPro"/>
</dbReference>
<organism evidence="1 2">
    <name type="scientific">Burkholderia contaminans</name>
    <dbReference type="NCBI Taxonomy" id="488447"/>
    <lineage>
        <taxon>Bacteria</taxon>
        <taxon>Pseudomonadati</taxon>
        <taxon>Pseudomonadota</taxon>
        <taxon>Betaproteobacteria</taxon>
        <taxon>Burkholderiales</taxon>
        <taxon>Burkholderiaceae</taxon>
        <taxon>Burkholderia</taxon>
        <taxon>Burkholderia cepacia complex</taxon>
    </lineage>
</organism>
<dbReference type="InterPro" id="IPR038058">
    <property type="entry name" value="PhnH-like_sp"/>
</dbReference>
<dbReference type="InterPro" id="IPR008772">
    <property type="entry name" value="Phosphonate_metab_PhnH"/>
</dbReference>
<evidence type="ECO:0000313" key="1">
    <source>
        <dbReference type="EMBL" id="RQT14963.1"/>
    </source>
</evidence>
<dbReference type="PIRSF" id="PIRSF020680">
    <property type="entry name" value="PhnH"/>
    <property type="match status" value="1"/>
</dbReference>
<protein>
    <submittedName>
        <fullName evidence="1">Phosphonate C-P lyase system protein PhnH</fullName>
    </submittedName>
</protein>
<dbReference type="GO" id="GO:0016829">
    <property type="term" value="F:lyase activity"/>
    <property type="evidence" value="ECO:0007669"/>
    <property type="project" value="UniProtKB-KW"/>
</dbReference>
<dbReference type="SUPFAM" id="SSF159709">
    <property type="entry name" value="PhnH-like"/>
    <property type="match status" value="1"/>
</dbReference>
<dbReference type="AlphaFoldDB" id="A0A3N8R9E7"/>
<accession>A0A3N8R9E7</accession>
<dbReference type="Proteomes" id="UP000277921">
    <property type="component" value="Unassembled WGS sequence"/>
</dbReference>
<dbReference type="Gene3D" id="3.40.50.11310">
    <property type="entry name" value="Bacterial phosphonate metabolism protein PhnH"/>
    <property type="match status" value="1"/>
</dbReference>
<comment type="caution">
    <text evidence="1">The sequence shown here is derived from an EMBL/GenBank/DDBJ whole genome shotgun (WGS) entry which is preliminary data.</text>
</comment>
<keyword evidence="1" id="KW-0456">Lyase</keyword>